<accession>A0A845B8N5</accession>
<sequence>MKSLRLLAAALALLGSWAAAPSAQAQSEDLFSLRAALGGAVPFAQKESYVVADLTQAAQGNGQLSLASSLPLSRMVAPVFDARPQLVLNGRLDLGSLGAAAVSLNAYVSAGVAGAAANAERPLLGVAALRLVF</sequence>
<keyword evidence="3" id="KW-1185">Reference proteome</keyword>
<evidence type="ECO:0008006" key="4">
    <source>
        <dbReference type="Google" id="ProtNLM"/>
    </source>
</evidence>
<gene>
    <name evidence="2" type="ORF">E0493_04435</name>
</gene>
<dbReference type="EMBL" id="SNVJ01000003">
    <property type="protein sequence ID" value="MXP62600.1"/>
    <property type="molecule type" value="Genomic_DNA"/>
</dbReference>
<organism evidence="2 3">
    <name type="scientific">Teichococcus coralli</name>
    <dbReference type="NCBI Taxonomy" id="2545983"/>
    <lineage>
        <taxon>Bacteria</taxon>
        <taxon>Pseudomonadati</taxon>
        <taxon>Pseudomonadota</taxon>
        <taxon>Alphaproteobacteria</taxon>
        <taxon>Acetobacterales</taxon>
        <taxon>Roseomonadaceae</taxon>
        <taxon>Roseomonas</taxon>
    </lineage>
</organism>
<evidence type="ECO:0000313" key="2">
    <source>
        <dbReference type="EMBL" id="MXP62600.1"/>
    </source>
</evidence>
<reference evidence="2 3" key="1">
    <citation type="submission" date="2019-03" db="EMBL/GenBank/DDBJ databases">
        <title>Roseomonas sp. a novel Roseomonas species isolated from Sea whip Gorgonian.</title>
        <authorList>
            <person name="Li F."/>
            <person name="Pan X."/>
            <person name="Huang S."/>
            <person name="Li Z."/>
            <person name="Meng B."/>
        </authorList>
    </citation>
    <scope>NUCLEOTIDE SEQUENCE [LARGE SCALE GENOMIC DNA]</scope>
    <source>
        <strain evidence="2 3">M0104</strain>
    </source>
</reference>
<evidence type="ECO:0000256" key="1">
    <source>
        <dbReference type="SAM" id="SignalP"/>
    </source>
</evidence>
<keyword evidence="1" id="KW-0732">Signal</keyword>
<feature type="signal peptide" evidence="1">
    <location>
        <begin position="1"/>
        <end position="25"/>
    </location>
</feature>
<name>A0A845B8N5_9PROT</name>
<evidence type="ECO:0000313" key="3">
    <source>
        <dbReference type="Proteomes" id="UP000460715"/>
    </source>
</evidence>
<dbReference type="AlphaFoldDB" id="A0A845B8N5"/>
<proteinExistence type="predicted"/>
<dbReference type="OrthoDB" id="7283718at2"/>
<feature type="chain" id="PRO_5032737195" description="Transporter" evidence="1">
    <location>
        <begin position="26"/>
        <end position="133"/>
    </location>
</feature>
<dbReference type="Proteomes" id="UP000460715">
    <property type="component" value="Unassembled WGS sequence"/>
</dbReference>
<comment type="caution">
    <text evidence="2">The sequence shown here is derived from an EMBL/GenBank/DDBJ whole genome shotgun (WGS) entry which is preliminary data.</text>
</comment>
<dbReference type="RefSeq" id="WP_160935727.1">
    <property type="nucleotide sequence ID" value="NZ_SNVJ01000003.1"/>
</dbReference>
<protein>
    <recommendedName>
        <fullName evidence="4">Transporter</fullName>
    </recommendedName>
</protein>